<evidence type="ECO:0000313" key="3">
    <source>
        <dbReference type="Proteomes" id="UP000011592"/>
    </source>
</evidence>
<sequence>MEKRWDRVREWLETNAPDLTDVLRPDATDADISRAKSGVGLAFPPSVRESYRIHDGQEPGTFGLFGGWQLLPLTDVVREWEKQREIERDFEFGHWDPDAAIPIMADGGGNFLYVEHAPDGAETPVIEWWHEDPTRDVQASSFAAYLDAFLDALEASEYVYLEDDAALVHEDDL</sequence>
<dbReference type="Pfam" id="PF09346">
    <property type="entry name" value="SMI1_KNR4"/>
    <property type="match status" value="1"/>
</dbReference>
<evidence type="ECO:0000259" key="1">
    <source>
        <dbReference type="SMART" id="SM00860"/>
    </source>
</evidence>
<reference evidence="2 3" key="1">
    <citation type="journal article" date="2014" name="PLoS Genet.">
        <title>Phylogenetically driven sequencing of extremely halophilic archaea reveals strategies for static and dynamic osmo-response.</title>
        <authorList>
            <person name="Becker E.A."/>
            <person name="Seitzer P.M."/>
            <person name="Tritt A."/>
            <person name="Larsen D."/>
            <person name="Krusor M."/>
            <person name="Yao A.I."/>
            <person name="Wu D."/>
            <person name="Madern D."/>
            <person name="Eisen J.A."/>
            <person name="Darling A.E."/>
            <person name="Facciotti M.T."/>
        </authorList>
    </citation>
    <scope>NUCLEOTIDE SEQUENCE [LARGE SCALE GENOMIC DNA]</scope>
    <source>
        <strain evidence="2 3">JCM 14663</strain>
    </source>
</reference>
<proteinExistence type="predicted"/>
<dbReference type="InterPro" id="IPR018958">
    <property type="entry name" value="Knr4/Smi1-like_dom"/>
</dbReference>
<dbReference type="RefSeq" id="WP_008454761.1">
    <property type="nucleotide sequence ID" value="NZ_AOIJ01000044.1"/>
</dbReference>
<dbReference type="PATRIC" id="fig|1230459.4.peg.1610"/>
<dbReference type="InterPro" id="IPR051873">
    <property type="entry name" value="KNR4/SMI1_regulator"/>
</dbReference>
<dbReference type="PANTHER" id="PTHR47432:SF1">
    <property type="entry name" value="CELL WALL ASSEMBLY REGULATOR SMI1"/>
    <property type="match status" value="1"/>
</dbReference>
<keyword evidence="3" id="KW-1185">Reference proteome</keyword>
<gene>
    <name evidence="2" type="ORF">C486_08043</name>
</gene>
<dbReference type="EMBL" id="AOIJ01000044">
    <property type="protein sequence ID" value="ELY81033.1"/>
    <property type="molecule type" value="Genomic_DNA"/>
</dbReference>
<organism evidence="2 3">
    <name type="scientific">Natrinema gari JCM 14663</name>
    <dbReference type="NCBI Taxonomy" id="1230459"/>
    <lineage>
        <taxon>Archaea</taxon>
        <taxon>Methanobacteriati</taxon>
        <taxon>Methanobacteriota</taxon>
        <taxon>Stenosarchaea group</taxon>
        <taxon>Halobacteria</taxon>
        <taxon>Halobacteriales</taxon>
        <taxon>Natrialbaceae</taxon>
        <taxon>Natrinema</taxon>
    </lineage>
</organism>
<dbReference type="InterPro" id="IPR037883">
    <property type="entry name" value="Knr4/Smi1-like_sf"/>
</dbReference>
<evidence type="ECO:0000313" key="2">
    <source>
        <dbReference type="EMBL" id="ELY81033.1"/>
    </source>
</evidence>
<dbReference type="Proteomes" id="UP000011592">
    <property type="component" value="Unassembled WGS sequence"/>
</dbReference>
<dbReference type="Gene3D" id="3.40.1580.10">
    <property type="entry name" value="SMI1/KNR4-like"/>
    <property type="match status" value="1"/>
</dbReference>
<accession>L9Z782</accession>
<dbReference type="SMART" id="SM00860">
    <property type="entry name" value="SMI1_KNR4"/>
    <property type="match status" value="1"/>
</dbReference>
<dbReference type="PANTHER" id="PTHR47432">
    <property type="entry name" value="CELL WALL ASSEMBLY REGULATOR SMI1"/>
    <property type="match status" value="1"/>
</dbReference>
<name>L9Z782_9EURY</name>
<protein>
    <submittedName>
        <fullName evidence="2">KNR4-like cell wall assembly/cell proliferation coordinating protein</fullName>
    </submittedName>
</protein>
<dbReference type="AlphaFoldDB" id="L9Z782"/>
<feature type="domain" description="Knr4/Smi1-like" evidence="1">
    <location>
        <begin position="26"/>
        <end position="148"/>
    </location>
</feature>
<comment type="caution">
    <text evidence="2">The sequence shown here is derived from an EMBL/GenBank/DDBJ whole genome shotgun (WGS) entry which is preliminary data.</text>
</comment>
<dbReference type="SUPFAM" id="SSF160631">
    <property type="entry name" value="SMI1/KNR4-like"/>
    <property type="match status" value="1"/>
</dbReference>